<dbReference type="AlphaFoldDB" id="A0AAD4LKK0"/>
<dbReference type="PANTHER" id="PTHR23023">
    <property type="entry name" value="DIMETHYLANILINE MONOOXYGENASE"/>
    <property type="match status" value="1"/>
</dbReference>
<name>A0AAD4LKK0_9AGAM</name>
<dbReference type="Proteomes" id="UP001201163">
    <property type="component" value="Unassembled WGS sequence"/>
</dbReference>
<protein>
    <recommendedName>
        <fullName evidence="9">FAD/NAD(P)-binding domain-containing protein</fullName>
    </recommendedName>
</protein>
<dbReference type="GO" id="GO:0050660">
    <property type="term" value="F:flavin adenine dinucleotide binding"/>
    <property type="evidence" value="ECO:0007669"/>
    <property type="project" value="InterPro"/>
</dbReference>
<evidence type="ECO:0008006" key="9">
    <source>
        <dbReference type="Google" id="ProtNLM"/>
    </source>
</evidence>
<evidence type="ECO:0000256" key="6">
    <source>
        <dbReference type="SAM" id="SignalP"/>
    </source>
</evidence>
<keyword evidence="4" id="KW-0560">Oxidoreductase</keyword>
<gene>
    <name evidence="7" type="ORF">EDB92DRAFT_1840960</name>
</gene>
<dbReference type="InterPro" id="IPR036188">
    <property type="entry name" value="FAD/NAD-bd_sf"/>
</dbReference>
<keyword evidence="2" id="KW-0285">Flavoprotein</keyword>
<sequence>MPNWFRLALSLLQFRVSLHSSSVSSTVDVPDKRIAIVGGGTGGIVTLKTLVDDLPKDLTQTWEIVLFEQRDDVGGIWYPDPHTPHPPDLPESPLYSRLRTNTPHPSMTIPRFPTPSPPGTALFPDHTFVHQYQKSMILRWDLSSYIRLRHEVLAADWHGDNVSGHCSRQIRSFHCRNWTFSLSLRTLSFVAHALADPAHLPPPPALLADLRAQEAALDNPARIGHRIVRPGGGACVSGRARRDPPGSCARGRRCSCPAARGSPSPGASLDDAPAQSVG</sequence>
<keyword evidence="8" id="KW-1185">Reference proteome</keyword>
<dbReference type="GO" id="GO:0004499">
    <property type="term" value="F:N,N-dimethylaniline monooxygenase activity"/>
    <property type="evidence" value="ECO:0007669"/>
    <property type="project" value="InterPro"/>
</dbReference>
<feature type="signal peptide" evidence="6">
    <location>
        <begin position="1"/>
        <end position="20"/>
    </location>
</feature>
<evidence type="ECO:0000313" key="8">
    <source>
        <dbReference type="Proteomes" id="UP001201163"/>
    </source>
</evidence>
<dbReference type="InterPro" id="IPR050346">
    <property type="entry name" value="FMO-like"/>
</dbReference>
<evidence type="ECO:0000256" key="3">
    <source>
        <dbReference type="ARBA" id="ARBA00022827"/>
    </source>
</evidence>
<comment type="caution">
    <text evidence="7">The sequence shown here is derived from an EMBL/GenBank/DDBJ whole genome shotgun (WGS) entry which is preliminary data.</text>
</comment>
<keyword evidence="6" id="KW-0732">Signal</keyword>
<evidence type="ECO:0000256" key="4">
    <source>
        <dbReference type="ARBA" id="ARBA00023002"/>
    </source>
</evidence>
<proteinExistence type="inferred from homology"/>
<evidence type="ECO:0000256" key="5">
    <source>
        <dbReference type="SAM" id="MobiDB-lite"/>
    </source>
</evidence>
<dbReference type="Gene3D" id="3.50.50.60">
    <property type="entry name" value="FAD/NAD(P)-binding domain"/>
    <property type="match status" value="1"/>
</dbReference>
<comment type="similarity">
    <text evidence="1">Belongs to the FMO family.</text>
</comment>
<organism evidence="7 8">
    <name type="scientific">Lactarius akahatsu</name>
    <dbReference type="NCBI Taxonomy" id="416441"/>
    <lineage>
        <taxon>Eukaryota</taxon>
        <taxon>Fungi</taxon>
        <taxon>Dikarya</taxon>
        <taxon>Basidiomycota</taxon>
        <taxon>Agaricomycotina</taxon>
        <taxon>Agaricomycetes</taxon>
        <taxon>Russulales</taxon>
        <taxon>Russulaceae</taxon>
        <taxon>Lactarius</taxon>
    </lineage>
</organism>
<dbReference type="EMBL" id="JAKELL010000008">
    <property type="protein sequence ID" value="KAH8996632.1"/>
    <property type="molecule type" value="Genomic_DNA"/>
</dbReference>
<dbReference type="SUPFAM" id="SSF51905">
    <property type="entry name" value="FAD/NAD(P)-binding domain"/>
    <property type="match status" value="1"/>
</dbReference>
<evidence type="ECO:0000313" key="7">
    <source>
        <dbReference type="EMBL" id="KAH8996632.1"/>
    </source>
</evidence>
<feature type="region of interest" description="Disordered" evidence="5">
    <location>
        <begin position="234"/>
        <end position="278"/>
    </location>
</feature>
<dbReference type="GO" id="GO:0050661">
    <property type="term" value="F:NADP binding"/>
    <property type="evidence" value="ECO:0007669"/>
    <property type="project" value="InterPro"/>
</dbReference>
<accession>A0AAD4LKK0</accession>
<dbReference type="Pfam" id="PF00743">
    <property type="entry name" value="FMO-like"/>
    <property type="match status" value="1"/>
</dbReference>
<reference evidence="7" key="1">
    <citation type="submission" date="2022-01" db="EMBL/GenBank/DDBJ databases">
        <title>Comparative genomics reveals a dynamic genome evolution in the ectomycorrhizal milk-cap (Lactarius) mushrooms.</title>
        <authorList>
            <consortium name="DOE Joint Genome Institute"/>
            <person name="Lebreton A."/>
            <person name="Tang N."/>
            <person name="Kuo A."/>
            <person name="LaButti K."/>
            <person name="Drula E."/>
            <person name="Barry K."/>
            <person name="Clum A."/>
            <person name="Lipzen A."/>
            <person name="Mousain D."/>
            <person name="Ng V."/>
            <person name="Wang R."/>
            <person name="Wang X."/>
            <person name="Dai Y."/>
            <person name="Henrissat B."/>
            <person name="Grigoriev I.V."/>
            <person name="Guerin-Laguette A."/>
            <person name="Yu F."/>
            <person name="Martin F.M."/>
        </authorList>
    </citation>
    <scope>NUCLEOTIDE SEQUENCE</scope>
    <source>
        <strain evidence="7">QP</strain>
    </source>
</reference>
<dbReference type="InterPro" id="IPR020946">
    <property type="entry name" value="Flavin_mOase-like"/>
</dbReference>
<keyword evidence="3" id="KW-0274">FAD</keyword>
<evidence type="ECO:0000256" key="2">
    <source>
        <dbReference type="ARBA" id="ARBA00022630"/>
    </source>
</evidence>
<evidence type="ECO:0000256" key="1">
    <source>
        <dbReference type="ARBA" id="ARBA00009183"/>
    </source>
</evidence>
<feature type="chain" id="PRO_5042075715" description="FAD/NAD(P)-binding domain-containing protein" evidence="6">
    <location>
        <begin position="21"/>
        <end position="278"/>
    </location>
</feature>